<keyword evidence="3" id="KW-0732">Signal</keyword>
<dbReference type="FunFam" id="3.40.190.10:FF:000050">
    <property type="entry name" value="Sulfonate ABC transporter substrate-binding protein"/>
    <property type="match status" value="1"/>
</dbReference>
<dbReference type="InterPro" id="IPR015168">
    <property type="entry name" value="SsuA/THI5"/>
</dbReference>
<dbReference type="EMBL" id="BSFN01000003">
    <property type="protein sequence ID" value="GLK88561.1"/>
    <property type="molecule type" value="Genomic_DNA"/>
</dbReference>
<evidence type="ECO:0000256" key="5">
    <source>
        <dbReference type="ARBA" id="ARBA00070228"/>
    </source>
</evidence>
<reference evidence="7" key="1">
    <citation type="journal article" date="2014" name="Int. J. Syst. Evol. Microbiol.">
        <title>Complete genome sequence of Corynebacterium casei LMG S-19264T (=DSM 44701T), isolated from a smear-ripened cheese.</title>
        <authorList>
            <consortium name="US DOE Joint Genome Institute (JGI-PGF)"/>
            <person name="Walter F."/>
            <person name="Albersmeier A."/>
            <person name="Kalinowski J."/>
            <person name="Ruckert C."/>
        </authorList>
    </citation>
    <scope>NUCLEOTIDE SEQUENCE</scope>
    <source>
        <strain evidence="7">VKM B-2935</strain>
    </source>
</reference>
<evidence type="ECO:0000256" key="4">
    <source>
        <dbReference type="ARBA" id="ARBA00055538"/>
    </source>
</evidence>
<dbReference type="Pfam" id="PF09084">
    <property type="entry name" value="NMT1"/>
    <property type="match status" value="1"/>
</dbReference>
<sequence length="320" mass="34877">MNRRDFIQRSAIAGLAAALPWRLAHSAAPWQGASLHVATYKGAAPTFFKEAGIEPAPYPVKYAEFTGGNLAFEALVSGTLDIAPMSEIPPIFGIKNAAPVKLIAVLTGDVNNQAIIVPKGSAIENLSDLRGKRIGYVRSTTSHFLLLKALKEQGLSFADITPMALTPQDGFAAFQNGNLDAWVTYGYFIQLAELRSGARVLRTGQGYLSGNYVIAANAQAIGDPKKHAAITDYILREYHTWQWIQHNPEAWAAKSEQILGIPKEVFIAQFKAQSGPRILQPVDDAAVRSQQEVADLFHQAGVLPNALDVSPLWDRSFRWG</sequence>
<evidence type="ECO:0000259" key="6">
    <source>
        <dbReference type="SMART" id="SM00062"/>
    </source>
</evidence>
<comment type="similarity">
    <text evidence="1">Belongs to the bacterial solute-binding protein SsuA/TauA family.</text>
</comment>
<gene>
    <name evidence="7" type="ORF">GCM10017655_16230</name>
</gene>
<dbReference type="InterPro" id="IPR001638">
    <property type="entry name" value="Solute-binding_3/MltF_N"/>
</dbReference>
<dbReference type="SUPFAM" id="SSF53850">
    <property type="entry name" value="Periplasmic binding protein-like II"/>
    <property type="match status" value="1"/>
</dbReference>
<dbReference type="InterPro" id="IPR019546">
    <property type="entry name" value="TAT_signal_bac_arc"/>
</dbReference>
<dbReference type="CDD" id="cd13558">
    <property type="entry name" value="PBP2_SsuA_like_2"/>
    <property type="match status" value="1"/>
</dbReference>
<dbReference type="PANTHER" id="PTHR30024:SF48">
    <property type="entry name" value="ABC TRANSPORTER SUBSTRATE-BINDING PROTEIN"/>
    <property type="match status" value="1"/>
</dbReference>
<comment type="caution">
    <text evidence="7">The sequence shown here is derived from an EMBL/GenBank/DDBJ whole genome shotgun (WGS) entry which is preliminary data.</text>
</comment>
<proteinExistence type="inferred from homology"/>
<accession>A0A9W6K321</accession>
<evidence type="ECO:0000313" key="7">
    <source>
        <dbReference type="EMBL" id="GLK88561.1"/>
    </source>
</evidence>
<dbReference type="RefSeq" id="WP_271194766.1">
    <property type="nucleotide sequence ID" value="NZ_BSFN01000003.1"/>
</dbReference>
<dbReference type="Proteomes" id="UP001143328">
    <property type="component" value="Unassembled WGS sequence"/>
</dbReference>
<evidence type="ECO:0000256" key="3">
    <source>
        <dbReference type="ARBA" id="ARBA00022729"/>
    </source>
</evidence>
<protein>
    <recommendedName>
        <fullName evidence="5">Putative aliphatic sulfonates-binding protein</fullName>
    </recommendedName>
</protein>
<keyword evidence="2" id="KW-0813">Transport</keyword>
<keyword evidence="8" id="KW-1185">Reference proteome</keyword>
<dbReference type="SMART" id="SM00062">
    <property type="entry name" value="PBPb"/>
    <property type="match status" value="1"/>
</dbReference>
<evidence type="ECO:0000256" key="2">
    <source>
        <dbReference type="ARBA" id="ARBA00022448"/>
    </source>
</evidence>
<reference evidence="7" key="2">
    <citation type="submission" date="2023-01" db="EMBL/GenBank/DDBJ databases">
        <authorList>
            <person name="Sun Q."/>
            <person name="Evtushenko L."/>
        </authorList>
    </citation>
    <scope>NUCLEOTIDE SEQUENCE</scope>
    <source>
        <strain evidence="7">VKM B-2935</strain>
    </source>
</reference>
<dbReference type="AlphaFoldDB" id="A0A9W6K321"/>
<dbReference type="PANTHER" id="PTHR30024">
    <property type="entry name" value="ALIPHATIC SULFONATES-BINDING PROTEIN-RELATED"/>
    <property type="match status" value="1"/>
</dbReference>
<feature type="domain" description="Solute-binding protein family 3/N-terminal" evidence="6">
    <location>
        <begin position="34"/>
        <end position="247"/>
    </location>
</feature>
<organism evidence="7 8">
    <name type="scientific">Pseudomonas turukhanskensis</name>
    <dbReference type="NCBI Taxonomy" id="1806536"/>
    <lineage>
        <taxon>Bacteria</taxon>
        <taxon>Pseudomonadati</taxon>
        <taxon>Pseudomonadota</taxon>
        <taxon>Gammaproteobacteria</taxon>
        <taxon>Pseudomonadales</taxon>
        <taxon>Pseudomonadaceae</taxon>
        <taxon>Pseudomonas</taxon>
    </lineage>
</organism>
<name>A0A9W6K321_9PSED</name>
<dbReference type="Gene3D" id="3.40.190.10">
    <property type="entry name" value="Periplasmic binding protein-like II"/>
    <property type="match status" value="2"/>
</dbReference>
<evidence type="ECO:0000313" key="8">
    <source>
        <dbReference type="Proteomes" id="UP001143328"/>
    </source>
</evidence>
<dbReference type="NCBIfam" id="TIGR01409">
    <property type="entry name" value="TAT_signal_seq"/>
    <property type="match status" value="1"/>
</dbReference>
<comment type="function">
    <text evidence="4">Part of a binding-protein-dependent transport system for aliphatic sulfonates. Putative binding protein.</text>
</comment>
<evidence type="ECO:0000256" key="1">
    <source>
        <dbReference type="ARBA" id="ARBA00010742"/>
    </source>
</evidence>